<evidence type="ECO:0000313" key="2">
    <source>
        <dbReference type="EMBL" id="AFD05708.1"/>
    </source>
</evidence>
<dbReference type="STRING" id="929556.Solca_0578"/>
<keyword evidence="1" id="KW-0472">Membrane</keyword>
<evidence type="ECO:0000313" key="3">
    <source>
        <dbReference type="Proteomes" id="UP000007590"/>
    </source>
</evidence>
<reference evidence="2" key="1">
    <citation type="submission" date="2012-02" db="EMBL/GenBank/DDBJ databases">
        <title>The complete genome of Solitalea canadensis DSM 3403.</title>
        <authorList>
            <consortium name="US DOE Joint Genome Institute (JGI-PGF)"/>
            <person name="Lucas S."/>
            <person name="Copeland A."/>
            <person name="Lapidus A."/>
            <person name="Glavina del Rio T."/>
            <person name="Dalin E."/>
            <person name="Tice H."/>
            <person name="Bruce D."/>
            <person name="Goodwin L."/>
            <person name="Pitluck S."/>
            <person name="Peters L."/>
            <person name="Ovchinnikova G."/>
            <person name="Lu M."/>
            <person name="Kyrpides N."/>
            <person name="Mavromatis K."/>
            <person name="Ivanova N."/>
            <person name="Brettin T."/>
            <person name="Detter J.C."/>
            <person name="Han C."/>
            <person name="Larimer F."/>
            <person name="Land M."/>
            <person name="Hauser L."/>
            <person name="Markowitz V."/>
            <person name="Cheng J.-F."/>
            <person name="Hugenholtz P."/>
            <person name="Woyke T."/>
            <person name="Wu D."/>
            <person name="Spring S."/>
            <person name="Schroeder M."/>
            <person name="Kopitz M."/>
            <person name="Brambilla E."/>
            <person name="Klenk H.-P."/>
            <person name="Eisen J.A."/>
        </authorList>
    </citation>
    <scope>NUCLEOTIDE SEQUENCE</scope>
    <source>
        <strain evidence="2">DSM 3403</strain>
    </source>
</reference>
<dbReference type="Proteomes" id="UP000007590">
    <property type="component" value="Chromosome"/>
</dbReference>
<dbReference type="AlphaFoldDB" id="H8KP71"/>
<dbReference type="KEGG" id="scn:Solca_0578"/>
<protein>
    <submittedName>
        <fullName evidence="2">Uncharacterized protein</fullName>
    </submittedName>
</protein>
<feature type="transmembrane region" description="Helical" evidence="1">
    <location>
        <begin position="67"/>
        <end position="85"/>
    </location>
</feature>
<keyword evidence="1" id="KW-0812">Transmembrane</keyword>
<keyword evidence="3" id="KW-1185">Reference proteome</keyword>
<sequence length="200" mass="23700">MNNFNEIKNLWHRQSVQDLPNVQEIIAQAKSFQHKTRISILLNNSLLALTIVFVMGVLFYYKPDYLTTKLGVVLVVIAMVMSIVLQNRIMQLLFKTKGVNDDDNQHYLQKMIDFRNRQTDFQNKVMSIYFILLSAGIALYLIEYTVRMKWPYAVLCYSITTAWIAFNWFYIRPRQIRKQREKVNNVIANLEKIQNQLIEN</sequence>
<keyword evidence="1" id="KW-1133">Transmembrane helix</keyword>
<organism evidence="2 3">
    <name type="scientific">Solitalea canadensis (strain ATCC 29591 / DSM 3403 / JCM 21819 / LMG 8368 / NBRC 15130 / NCIMB 12057 / USAM 9D)</name>
    <name type="common">Flexibacter canadensis</name>
    <dbReference type="NCBI Taxonomy" id="929556"/>
    <lineage>
        <taxon>Bacteria</taxon>
        <taxon>Pseudomonadati</taxon>
        <taxon>Bacteroidota</taxon>
        <taxon>Sphingobacteriia</taxon>
        <taxon>Sphingobacteriales</taxon>
        <taxon>Sphingobacteriaceae</taxon>
        <taxon>Solitalea</taxon>
    </lineage>
</organism>
<gene>
    <name evidence="2" type="ordered locus">Solca_0578</name>
</gene>
<dbReference type="OrthoDB" id="794917at2"/>
<dbReference type="HOGENOM" id="CLU_1376373_0_0_10"/>
<feature type="transmembrane region" description="Helical" evidence="1">
    <location>
        <begin position="40"/>
        <end position="61"/>
    </location>
</feature>
<dbReference type="EMBL" id="CP003349">
    <property type="protein sequence ID" value="AFD05708.1"/>
    <property type="molecule type" value="Genomic_DNA"/>
</dbReference>
<feature type="transmembrane region" description="Helical" evidence="1">
    <location>
        <begin position="125"/>
        <end position="144"/>
    </location>
</feature>
<dbReference type="eggNOG" id="ENOG502ZC0D">
    <property type="taxonomic scope" value="Bacteria"/>
</dbReference>
<dbReference type="RefSeq" id="WP_014678936.1">
    <property type="nucleotide sequence ID" value="NC_017770.1"/>
</dbReference>
<proteinExistence type="predicted"/>
<name>H8KP71_SOLCM</name>
<feature type="transmembrane region" description="Helical" evidence="1">
    <location>
        <begin position="150"/>
        <end position="171"/>
    </location>
</feature>
<evidence type="ECO:0000256" key="1">
    <source>
        <dbReference type="SAM" id="Phobius"/>
    </source>
</evidence>
<accession>H8KP71</accession>